<organism evidence="2 3">
    <name type="scientific">Winslowiella arboricola</name>
    <dbReference type="NCBI Taxonomy" id="2978220"/>
    <lineage>
        <taxon>Bacteria</taxon>
        <taxon>Pseudomonadati</taxon>
        <taxon>Pseudomonadota</taxon>
        <taxon>Gammaproteobacteria</taxon>
        <taxon>Enterobacterales</taxon>
        <taxon>Erwiniaceae</taxon>
        <taxon>Winslowiella</taxon>
    </lineage>
</organism>
<sequence>MKASHRYTDEGLGGLYGANSRKTALSEVTHWNVDLSSRVLISKNLQLNNVLELTNSGVRDTLGVSLNDITGNKYDITHQIGSWVKEQGYDGILAPSARNPTGSNLISFFGF</sequence>
<dbReference type="Proteomes" id="UP001064262">
    <property type="component" value="Unassembled WGS sequence"/>
</dbReference>
<accession>A0A9J6PJQ8</accession>
<proteinExistence type="predicted"/>
<dbReference type="RefSeq" id="WP_267141199.1">
    <property type="nucleotide sequence ID" value="NZ_JAODIL010000053.1"/>
</dbReference>
<gene>
    <name evidence="2" type="ORF">N5923_08870</name>
</gene>
<evidence type="ECO:0000259" key="1">
    <source>
        <dbReference type="Pfam" id="PF08808"/>
    </source>
</evidence>
<feature type="domain" description="RES" evidence="1">
    <location>
        <begin position="3"/>
        <end position="106"/>
    </location>
</feature>
<dbReference type="EMBL" id="JAODIM010000039">
    <property type="protein sequence ID" value="MCU5777602.1"/>
    <property type="molecule type" value="Genomic_DNA"/>
</dbReference>
<keyword evidence="3" id="KW-1185">Reference proteome</keyword>
<comment type="caution">
    <text evidence="2">The sequence shown here is derived from an EMBL/GenBank/DDBJ whole genome shotgun (WGS) entry which is preliminary data.</text>
</comment>
<reference evidence="2" key="1">
    <citation type="submission" date="2022-09" db="EMBL/GenBank/DDBJ databases">
        <title>Winslowiella arboricola sp. nov., isolated from bleeding cankers on broadleaf hosts.</title>
        <authorList>
            <person name="Brady C."/>
            <person name="Kaur S."/>
            <person name="Crampton B."/>
            <person name="Maddock D."/>
            <person name="Arnold D."/>
            <person name="Denman S."/>
        </authorList>
    </citation>
    <scope>NUCLEOTIDE SEQUENCE</scope>
    <source>
        <strain evidence="2">BAC 15a-03b</strain>
    </source>
</reference>
<dbReference type="InterPro" id="IPR014914">
    <property type="entry name" value="RES_dom"/>
</dbReference>
<protein>
    <submittedName>
        <fullName evidence="2">RES family NAD+ phosphorylase</fullName>
    </submittedName>
</protein>
<evidence type="ECO:0000313" key="3">
    <source>
        <dbReference type="Proteomes" id="UP001064262"/>
    </source>
</evidence>
<dbReference type="Pfam" id="PF08808">
    <property type="entry name" value="RES"/>
    <property type="match status" value="1"/>
</dbReference>
<dbReference type="AlphaFoldDB" id="A0A9J6PJQ8"/>
<evidence type="ECO:0000313" key="2">
    <source>
        <dbReference type="EMBL" id="MCU5777602.1"/>
    </source>
</evidence>
<name>A0A9J6PJQ8_9GAMM</name>